<keyword evidence="3" id="KW-0597">Phosphoprotein</keyword>
<dbReference type="Pfam" id="PF14417">
    <property type="entry name" value="MEDS"/>
    <property type="match status" value="1"/>
</dbReference>
<feature type="domain" description="Histidine kinase" evidence="6">
    <location>
        <begin position="436"/>
        <end position="648"/>
    </location>
</feature>
<protein>
    <recommendedName>
        <fullName evidence="2">histidine kinase</fullName>
        <ecNumber evidence="2">2.7.13.3</ecNumber>
    </recommendedName>
</protein>
<organism evidence="7 8">
    <name type="scientific">Natronolimnohabitans innermongolicus JCM 12255</name>
    <dbReference type="NCBI Taxonomy" id="1227499"/>
    <lineage>
        <taxon>Archaea</taxon>
        <taxon>Methanobacteriati</taxon>
        <taxon>Methanobacteriota</taxon>
        <taxon>Stenosarchaea group</taxon>
        <taxon>Halobacteria</taxon>
        <taxon>Halobacteriales</taxon>
        <taxon>Natrialbaceae</taxon>
        <taxon>Natronolimnohabitans</taxon>
    </lineage>
</organism>
<dbReference type="InterPro" id="IPR003661">
    <property type="entry name" value="HisK_dim/P_dom"/>
</dbReference>
<evidence type="ECO:0000313" key="8">
    <source>
        <dbReference type="Proteomes" id="UP000011602"/>
    </source>
</evidence>
<dbReference type="InterPro" id="IPR005467">
    <property type="entry name" value="His_kinase_dom"/>
</dbReference>
<dbReference type="SUPFAM" id="SSF55874">
    <property type="entry name" value="ATPase domain of HSP90 chaperone/DNA topoisomerase II/histidine kinase"/>
    <property type="match status" value="1"/>
</dbReference>
<dbReference type="OrthoDB" id="106630at2157"/>
<dbReference type="SUPFAM" id="SSF47384">
    <property type="entry name" value="Homodimeric domain of signal transducing histidine kinase"/>
    <property type="match status" value="1"/>
</dbReference>
<dbReference type="EC" id="2.7.13.3" evidence="2"/>
<evidence type="ECO:0000256" key="4">
    <source>
        <dbReference type="ARBA" id="ARBA00022679"/>
    </source>
</evidence>
<dbReference type="Proteomes" id="UP000011602">
    <property type="component" value="Unassembled WGS sequence"/>
</dbReference>
<reference evidence="7 8" key="1">
    <citation type="journal article" date="2014" name="PLoS Genet.">
        <title>Phylogenetically driven sequencing of extremely halophilic archaea reveals strategies for static and dynamic osmo-response.</title>
        <authorList>
            <person name="Becker E.A."/>
            <person name="Seitzer P.M."/>
            <person name="Tritt A."/>
            <person name="Larsen D."/>
            <person name="Krusor M."/>
            <person name="Yao A.I."/>
            <person name="Wu D."/>
            <person name="Madern D."/>
            <person name="Eisen J.A."/>
            <person name="Darling A.E."/>
            <person name="Facciotti M.T."/>
        </authorList>
    </citation>
    <scope>NUCLEOTIDE SEQUENCE [LARGE SCALE GENOMIC DNA]</scope>
    <source>
        <strain evidence="7 8">JCM 12255</strain>
    </source>
</reference>
<proteinExistence type="predicted"/>
<keyword evidence="5 7" id="KW-0418">Kinase</keyword>
<dbReference type="Gene3D" id="3.30.565.10">
    <property type="entry name" value="Histidine kinase-like ATPase, C-terminal domain"/>
    <property type="match status" value="1"/>
</dbReference>
<dbReference type="AlphaFoldDB" id="L9X7E8"/>
<evidence type="ECO:0000259" key="6">
    <source>
        <dbReference type="PROSITE" id="PS50109"/>
    </source>
</evidence>
<dbReference type="InterPro" id="IPR003594">
    <property type="entry name" value="HATPase_dom"/>
</dbReference>
<dbReference type="PRINTS" id="PR00344">
    <property type="entry name" value="BCTRLSENSOR"/>
</dbReference>
<accession>L9X7E8</accession>
<dbReference type="SUPFAM" id="SSF55781">
    <property type="entry name" value="GAF domain-like"/>
    <property type="match status" value="1"/>
</dbReference>
<dbReference type="EMBL" id="AOHZ01000041">
    <property type="protein sequence ID" value="ELY57502.1"/>
    <property type="molecule type" value="Genomic_DNA"/>
</dbReference>
<dbReference type="eggNOG" id="arCOG03567">
    <property type="taxonomic scope" value="Archaea"/>
</dbReference>
<dbReference type="InterPro" id="IPR052162">
    <property type="entry name" value="Sensor_kinase/Photoreceptor"/>
</dbReference>
<keyword evidence="8" id="KW-1185">Reference proteome</keyword>
<gene>
    <name evidence="7" type="ORF">C493_08451</name>
</gene>
<dbReference type="Pfam" id="PF02518">
    <property type="entry name" value="HATPase_c"/>
    <property type="match status" value="1"/>
</dbReference>
<dbReference type="Gene3D" id="1.10.287.130">
    <property type="match status" value="1"/>
</dbReference>
<dbReference type="InterPro" id="IPR036890">
    <property type="entry name" value="HATPase_C_sf"/>
</dbReference>
<comment type="caution">
    <text evidence="7">The sequence shown here is derived from an EMBL/GenBank/DDBJ whole genome shotgun (WGS) entry which is preliminary data.</text>
</comment>
<sequence>MSNTAPTPPTDVLGLESPIEALQSSDEFRGPVEQLDGNHCNDHFALLYEDEAEQFAAAVPFVRQGLERGEQCLYVVAENARTDVETAMREGGIDVDAALETGALAFATIDETYLSNGTFDADGMMEYYEAAVNEAAAEFGAFRLAAEMSWILEGDVTTEECMRYESKVNELFDEEDAIALCQYDLTAFSAETICDVVRVHPHLIYDSTVCHNFYYIPPEEFCGPERPARELERMLGTLLGRTEAKTELREQERFLQQQTEITSDPNRPFEEKLQALFDLGSDRFGLELGAIARVDPDSDRFEIEYASDDHDRFEPGVALPLSETYCAATVERRSDTASLTDPIDAGYEHVTVHRNFGLEAYLGTHVEVEGGADRTFFFASAEPRNRGFSDDEHTFLRLLGQWVRYELEQHRRERDLERTIDRLEDSNERLERFAYAASHDLQEPLRMVSTYLQLVDGRTRGTLDEETREFLAFAVDGAERMREMIDALLAYSRVETRGTPFETVDLNDVLDEVLEDLTFRIEESDAEIIVESLPQVEGDRSQLRQVFQNLLDNAIEYCGDEPPQVTVRAESNGDVCTIEVHDRGIGIAPENTGRVFEVFERLHDRTEYDGTGIGLALCQRIVERHDGRIWVDAELGEGATFSLSLPAA</sequence>
<dbReference type="Gene3D" id="3.30.450.40">
    <property type="match status" value="1"/>
</dbReference>
<dbReference type="InterPro" id="IPR029016">
    <property type="entry name" value="GAF-like_dom_sf"/>
</dbReference>
<dbReference type="InterPro" id="IPR004358">
    <property type="entry name" value="Sig_transdc_His_kin-like_C"/>
</dbReference>
<dbReference type="STRING" id="1227499.C493_08451"/>
<dbReference type="PROSITE" id="PS50109">
    <property type="entry name" value="HIS_KIN"/>
    <property type="match status" value="1"/>
</dbReference>
<dbReference type="SMART" id="SM00387">
    <property type="entry name" value="HATPase_c"/>
    <property type="match status" value="1"/>
</dbReference>
<evidence type="ECO:0000256" key="3">
    <source>
        <dbReference type="ARBA" id="ARBA00022553"/>
    </source>
</evidence>
<dbReference type="FunFam" id="3.30.565.10:FF:000006">
    <property type="entry name" value="Sensor histidine kinase WalK"/>
    <property type="match status" value="1"/>
</dbReference>
<dbReference type="InterPro" id="IPR025847">
    <property type="entry name" value="MEDS_domain"/>
</dbReference>
<name>L9X7E8_9EURY</name>
<dbReference type="PANTHER" id="PTHR43304:SF1">
    <property type="entry name" value="PAC DOMAIN-CONTAINING PROTEIN"/>
    <property type="match status" value="1"/>
</dbReference>
<comment type="catalytic activity">
    <reaction evidence="1">
        <text>ATP + protein L-histidine = ADP + protein N-phospho-L-histidine.</text>
        <dbReference type="EC" id="2.7.13.3"/>
    </reaction>
</comment>
<dbReference type="InterPro" id="IPR036097">
    <property type="entry name" value="HisK_dim/P_sf"/>
</dbReference>
<evidence type="ECO:0000256" key="2">
    <source>
        <dbReference type="ARBA" id="ARBA00012438"/>
    </source>
</evidence>
<dbReference type="GO" id="GO:0000155">
    <property type="term" value="F:phosphorelay sensor kinase activity"/>
    <property type="evidence" value="ECO:0007669"/>
    <property type="project" value="InterPro"/>
</dbReference>
<dbReference type="SMART" id="SM00388">
    <property type="entry name" value="HisKA"/>
    <property type="match status" value="1"/>
</dbReference>
<dbReference type="RefSeq" id="WP_007258989.1">
    <property type="nucleotide sequence ID" value="NZ_AOHZ01000041.1"/>
</dbReference>
<evidence type="ECO:0000256" key="5">
    <source>
        <dbReference type="ARBA" id="ARBA00022777"/>
    </source>
</evidence>
<keyword evidence="4" id="KW-0808">Transferase</keyword>
<evidence type="ECO:0000256" key="1">
    <source>
        <dbReference type="ARBA" id="ARBA00000085"/>
    </source>
</evidence>
<dbReference type="PANTHER" id="PTHR43304">
    <property type="entry name" value="PHYTOCHROME-LIKE PROTEIN CPH1"/>
    <property type="match status" value="1"/>
</dbReference>
<evidence type="ECO:0000313" key="7">
    <source>
        <dbReference type="EMBL" id="ELY57502.1"/>
    </source>
</evidence>
<dbReference type="CDD" id="cd00082">
    <property type="entry name" value="HisKA"/>
    <property type="match status" value="1"/>
</dbReference>
<dbReference type="eggNOG" id="arCOG02369">
    <property type="taxonomic scope" value="Archaea"/>
</dbReference>
<dbReference type="Pfam" id="PF00512">
    <property type="entry name" value="HisKA"/>
    <property type="match status" value="1"/>
</dbReference>